<proteinExistence type="predicted"/>
<organism evidence="2 3">
    <name type="scientific">Saccharopolyspora taberi</name>
    <dbReference type="NCBI Taxonomy" id="60895"/>
    <lineage>
        <taxon>Bacteria</taxon>
        <taxon>Bacillati</taxon>
        <taxon>Actinomycetota</taxon>
        <taxon>Actinomycetes</taxon>
        <taxon>Pseudonocardiales</taxon>
        <taxon>Pseudonocardiaceae</taxon>
        <taxon>Saccharopolyspora</taxon>
    </lineage>
</organism>
<dbReference type="EMBL" id="BAAAUX010000014">
    <property type="protein sequence ID" value="GAA2793840.1"/>
    <property type="molecule type" value="Genomic_DNA"/>
</dbReference>
<evidence type="ECO:0000313" key="2">
    <source>
        <dbReference type="EMBL" id="GAA2793840.1"/>
    </source>
</evidence>
<gene>
    <name evidence="2" type="ORF">GCM10010470_30910</name>
</gene>
<accession>A0ABN3VDC4</accession>
<keyword evidence="3" id="KW-1185">Reference proteome</keyword>
<reference evidence="2 3" key="1">
    <citation type="journal article" date="2019" name="Int. J. Syst. Evol. Microbiol.">
        <title>The Global Catalogue of Microorganisms (GCM) 10K type strain sequencing project: providing services to taxonomists for standard genome sequencing and annotation.</title>
        <authorList>
            <consortium name="The Broad Institute Genomics Platform"/>
            <consortium name="The Broad Institute Genome Sequencing Center for Infectious Disease"/>
            <person name="Wu L."/>
            <person name="Ma J."/>
        </authorList>
    </citation>
    <scope>NUCLEOTIDE SEQUENCE [LARGE SCALE GENOMIC DNA]</scope>
    <source>
        <strain evidence="2 3">JCM 9383</strain>
    </source>
</reference>
<protein>
    <submittedName>
        <fullName evidence="2">Uncharacterized protein</fullName>
    </submittedName>
</protein>
<sequence>MVNNALSLLEQGPYAPRCPHGHGPLTTVTDPDAPTGIGLACPTCGARRELETSMLRTLLNPETSTTRFDVPLAGRTRPEPAREDPTERIPVDELWKAPAPTTRDDLHQPLPSPRPTPRGLRPDGTIRTTGWLQLGHRTISSGLWAALTGLTLGLALIDLTSWLPLILTATGYATWHAQTRWIRPASTAVNLHRTTADRLTPGTAIRLHGPIGPVGIVDEITPVRRNRIRIDLDGGTHLTVPDTARCHVVDLRS</sequence>
<dbReference type="Proteomes" id="UP001500979">
    <property type="component" value="Unassembled WGS sequence"/>
</dbReference>
<feature type="region of interest" description="Disordered" evidence="1">
    <location>
        <begin position="68"/>
        <end position="124"/>
    </location>
</feature>
<name>A0ABN3VDC4_9PSEU</name>
<dbReference type="RefSeq" id="WP_344680363.1">
    <property type="nucleotide sequence ID" value="NZ_BAAAUX010000014.1"/>
</dbReference>
<evidence type="ECO:0000313" key="3">
    <source>
        <dbReference type="Proteomes" id="UP001500979"/>
    </source>
</evidence>
<comment type="caution">
    <text evidence="2">The sequence shown here is derived from an EMBL/GenBank/DDBJ whole genome shotgun (WGS) entry which is preliminary data.</text>
</comment>
<evidence type="ECO:0000256" key="1">
    <source>
        <dbReference type="SAM" id="MobiDB-lite"/>
    </source>
</evidence>
<feature type="compositionally biased region" description="Basic and acidic residues" evidence="1">
    <location>
        <begin position="76"/>
        <end position="95"/>
    </location>
</feature>